<evidence type="ECO:0000313" key="2">
    <source>
        <dbReference type="Proteomes" id="UP000027265"/>
    </source>
</evidence>
<keyword evidence="2" id="KW-1185">Reference proteome</keyword>
<dbReference type="EMBL" id="KL197710">
    <property type="protein sequence ID" value="KDQ63329.1"/>
    <property type="molecule type" value="Genomic_DNA"/>
</dbReference>
<proteinExistence type="predicted"/>
<organism evidence="1 2">
    <name type="scientific">Jaapia argillacea MUCL 33604</name>
    <dbReference type="NCBI Taxonomy" id="933084"/>
    <lineage>
        <taxon>Eukaryota</taxon>
        <taxon>Fungi</taxon>
        <taxon>Dikarya</taxon>
        <taxon>Basidiomycota</taxon>
        <taxon>Agaricomycotina</taxon>
        <taxon>Agaricomycetes</taxon>
        <taxon>Agaricomycetidae</taxon>
        <taxon>Jaapiales</taxon>
        <taxon>Jaapiaceae</taxon>
        <taxon>Jaapia</taxon>
    </lineage>
</organism>
<reference evidence="2" key="1">
    <citation type="journal article" date="2014" name="Proc. Natl. Acad. Sci. U.S.A.">
        <title>Extensive sampling of basidiomycete genomes demonstrates inadequacy of the white-rot/brown-rot paradigm for wood decay fungi.</title>
        <authorList>
            <person name="Riley R."/>
            <person name="Salamov A.A."/>
            <person name="Brown D.W."/>
            <person name="Nagy L.G."/>
            <person name="Floudas D."/>
            <person name="Held B.W."/>
            <person name="Levasseur A."/>
            <person name="Lombard V."/>
            <person name="Morin E."/>
            <person name="Otillar R."/>
            <person name="Lindquist E.A."/>
            <person name="Sun H."/>
            <person name="LaButti K.M."/>
            <person name="Schmutz J."/>
            <person name="Jabbour D."/>
            <person name="Luo H."/>
            <person name="Baker S.E."/>
            <person name="Pisabarro A.G."/>
            <person name="Walton J.D."/>
            <person name="Blanchette R.A."/>
            <person name="Henrissat B."/>
            <person name="Martin F."/>
            <person name="Cullen D."/>
            <person name="Hibbett D.S."/>
            <person name="Grigoriev I.V."/>
        </authorList>
    </citation>
    <scope>NUCLEOTIDE SEQUENCE [LARGE SCALE GENOMIC DNA]</scope>
    <source>
        <strain evidence="2">MUCL 33604</strain>
    </source>
</reference>
<evidence type="ECO:0000313" key="1">
    <source>
        <dbReference type="EMBL" id="KDQ63329.1"/>
    </source>
</evidence>
<accession>A0A067Q8L1</accession>
<protein>
    <submittedName>
        <fullName evidence="1">Uncharacterized protein</fullName>
    </submittedName>
</protein>
<dbReference type="Proteomes" id="UP000027265">
    <property type="component" value="Unassembled WGS sequence"/>
</dbReference>
<dbReference type="InParanoid" id="A0A067Q8L1"/>
<dbReference type="AlphaFoldDB" id="A0A067Q8L1"/>
<gene>
    <name evidence="1" type="ORF">JAAARDRAFT_374738</name>
</gene>
<sequence>MAIMRPLEPAYPSFTLVITQGQHPSDLFAYRRTRLKRRRSHPPSPQPRLEDPLMVTVDYRDQDPQAFPLLSWGGMPTDEETRAALSIDAALHTQPTDGCTPPPVRRKRLSLSSLVVVRLSHCYCGVCIRDHYIRTWLWW</sequence>
<dbReference type="HOGENOM" id="CLU_149478_0_0_1"/>
<name>A0A067Q8L1_9AGAM</name>
<dbReference type="OrthoDB" id="2637024at2759"/>